<keyword evidence="2" id="KW-1185">Reference proteome</keyword>
<accession>A0ACC2QW51</accession>
<evidence type="ECO:0000313" key="1">
    <source>
        <dbReference type="EMBL" id="KAJ8727021.1"/>
    </source>
</evidence>
<reference evidence="1" key="1">
    <citation type="submission" date="2023-03" db="EMBL/GenBank/DDBJ databases">
        <title>Chromosome-level genomes of two armyworms, Mythimna separata and Mythimna loreyi, provide insights into the biosynthesis and reception of sex pheromones.</title>
        <authorList>
            <person name="Zhao H."/>
        </authorList>
    </citation>
    <scope>NUCLEOTIDE SEQUENCE</scope>
    <source>
        <strain evidence="1">BeijingLab</strain>
    </source>
</reference>
<evidence type="ECO:0000313" key="2">
    <source>
        <dbReference type="Proteomes" id="UP001231649"/>
    </source>
</evidence>
<sequence>MLRCLYALAEHWRNIHDHCLVHIHAQFRIRCTKIAQERSSCVYEQHEVAQCSGASPAGSTDVERLRHSTRLQRTVEATYQYVQALYIIEAVWSSAHMKLI</sequence>
<dbReference type="Proteomes" id="UP001231649">
    <property type="component" value="Chromosome 7"/>
</dbReference>
<name>A0ACC2QW51_9NEOP</name>
<proteinExistence type="predicted"/>
<organism evidence="1 2">
    <name type="scientific">Mythimna loreyi</name>
    <dbReference type="NCBI Taxonomy" id="667449"/>
    <lineage>
        <taxon>Eukaryota</taxon>
        <taxon>Metazoa</taxon>
        <taxon>Ecdysozoa</taxon>
        <taxon>Arthropoda</taxon>
        <taxon>Hexapoda</taxon>
        <taxon>Insecta</taxon>
        <taxon>Pterygota</taxon>
        <taxon>Neoptera</taxon>
        <taxon>Endopterygota</taxon>
        <taxon>Lepidoptera</taxon>
        <taxon>Glossata</taxon>
        <taxon>Ditrysia</taxon>
        <taxon>Noctuoidea</taxon>
        <taxon>Noctuidae</taxon>
        <taxon>Noctuinae</taxon>
        <taxon>Hadenini</taxon>
        <taxon>Mythimna</taxon>
    </lineage>
</organism>
<protein>
    <submittedName>
        <fullName evidence="1">Uncharacterized protein</fullName>
    </submittedName>
</protein>
<dbReference type="EMBL" id="CM056783">
    <property type="protein sequence ID" value="KAJ8727021.1"/>
    <property type="molecule type" value="Genomic_DNA"/>
</dbReference>
<comment type="caution">
    <text evidence="1">The sequence shown here is derived from an EMBL/GenBank/DDBJ whole genome shotgun (WGS) entry which is preliminary data.</text>
</comment>
<gene>
    <name evidence="1" type="ORF">PYW08_015418</name>
</gene>